<reference evidence="1" key="1">
    <citation type="submission" date="2020-05" db="EMBL/GenBank/DDBJ databases">
        <authorList>
            <person name="Chiriac C."/>
            <person name="Salcher M."/>
            <person name="Ghai R."/>
            <person name="Kavagutti S V."/>
        </authorList>
    </citation>
    <scope>NUCLEOTIDE SEQUENCE</scope>
</reference>
<dbReference type="InterPro" id="IPR023606">
    <property type="entry name" value="CoA-Trfase_III_dom_1_sf"/>
</dbReference>
<evidence type="ECO:0000313" key="1">
    <source>
        <dbReference type="EMBL" id="CAB4631965.1"/>
    </source>
</evidence>
<dbReference type="EMBL" id="CAEZVK010000071">
    <property type="protein sequence ID" value="CAB4631965.1"/>
    <property type="molecule type" value="Genomic_DNA"/>
</dbReference>
<organism evidence="1">
    <name type="scientific">freshwater metagenome</name>
    <dbReference type="NCBI Taxonomy" id="449393"/>
    <lineage>
        <taxon>unclassified sequences</taxon>
        <taxon>metagenomes</taxon>
        <taxon>ecological metagenomes</taxon>
    </lineage>
</organism>
<dbReference type="SUPFAM" id="SSF89796">
    <property type="entry name" value="CoA-transferase family III (CaiB/BaiF)"/>
    <property type="match status" value="1"/>
</dbReference>
<dbReference type="AlphaFoldDB" id="A0A6J6J5M8"/>
<name>A0A6J6J5M8_9ZZZZ</name>
<gene>
    <name evidence="1" type="ORF">UFOPK2000_00782</name>
</gene>
<protein>
    <submittedName>
        <fullName evidence="1">Unannotated protein</fullName>
    </submittedName>
</protein>
<sequence length="62" mass="6459">MGSVPIAGMPFRMTGVDNWITLPAPLMGQHNAEVLGGLMGLDDERLAQLAEAGVIGERPVGT</sequence>
<accession>A0A6J6J5M8</accession>
<dbReference type="Gene3D" id="3.40.50.10540">
    <property type="entry name" value="Crotonobetainyl-coa:carnitine coa-transferase, domain 1"/>
    <property type="match status" value="1"/>
</dbReference>
<proteinExistence type="predicted"/>